<dbReference type="EMBL" id="CP040812">
    <property type="protein sequence ID" value="QCY71346.1"/>
    <property type="molecule type" value="Genomic_DNA"/>
</dbReference>
<keyword evidence="3" id="KW-1185">Reference proteome</keyword>
<evidence type="ECO:0000313" key="2">
    <source>
        <dbReference type="EMBL" id="QCY71346.1"/>
    </source>
</evidence>
<feature type="domain" description="CHRD" evidence="1">
    <location>
        <begin position="21"/>
        <end position="161"/>
    </location>
</feature>
<gene>
    <name evidence="2" type="ORF">FHG64_03095</name>
</gene>
<evidence type="ECO:0000313" key="3">
    <source>
        <dbReference type="Proteomes" id="UP000309016"/>
    </source>
</evidence>
<name>A0A5B7X776_9FLAO</name>
<sequence>MEAEIQEVPLHLEVDNVKAKQVLTFKAHLSGDQEVPPAETNATGQTNFKLSKDGMELEYKLIVANIENVRMAHIHVAPVGVNGGVVAWLYPDGPPPQTIPGRTDGILTQGTITAGDLVGDLEGGSLQDLVDLMTAGQTYVNVHTDQFPGGEIRGQISANNKK</sequence>
<dbReference type="PROSITE" id="PS50933">
    <property type="entry name" value="CHRD"/>
    <property type="match status" value="1"/>
</dbReference>
<protein>
    <submittedName>
        <fullName evidence="2">CHRD domain-containing protein</fullName>
    </submittedName>
</protein>
<dbReference type="OrthoDB" id="571052at2"/>
<proteinExistence type="predicted"/>
<reference evidence="2 3" key="1">
    <citation type="submission" date="2019-06" db="EMBL/GenBank/DDBJ databases">
        <title>Complete genome sequence of Antarcticibacterium flavum KCTC 52984T from an Antarctic marine sediment.</title>
        <authorList>
            <person name="Lee Y.M."/>
            <person name="Shin S.C."/>
        </authorList>
    </citation>
    <scope>NUCLEOTIDE SEQUENCE [LARGE SCALE GENOMIC DNA]</scope>
    <source>
        <strain evidence="2 3">KCTC 52984</strain>
    </source>
</reference>
<dbReference type="InterPro" id="IPR010895">
    <property type="entry name" value="CHRD"/>
</dbReference>
<dbReference type="KEGG" id="afla:FHG64_03095"/>
<accession>A0A5B7X776</accession>
<organism evidence="2 3">
    <name type="scientific">Antarcticibacterium flavum</name>
    <dbReference type="NCBI Taxonomy" id="2058175"/>
    <lineage>
        <taxon>Bacteria</taxon>
        <taxon>Pseudomonadati</taxon>
        <taxon>Bacteroidota</taxon>
        <taxon>Flavobacteriia</taxon>
        <taxon>Flavobacteriales</taxon>
        <taxon>Flavobacteriaceae</taxon>
        <taxon>Antarcticibacterium</taxon>
    </lineage>
</organism>
<dbReference type="AlphaFoldDB" id="A0A5B7X776"/>
<dbReference type="SMART" id="SM00754">
    <property type="entry name" value="CHRD"/>
    <property type="match status" value="1"/>
</dbReference>
<evidence type="ECO:0000259" key="1">
    <source>
        <dbReference type="PROSITE" id="PS50933"/>
    </source>
</evidence>
<dbReference type="Pfam" id="PF07452">
    <property type="entry name" value="CHRD"/>
    <property type="match status" value="1"/>
</dbReference>
<dbReference type="Proteomes" id="UP000309016">
    <property type="component" value="Chromosome"/>
</dbReference>